<dbReference type="Proteomes" id="UP001648503">
    <property type="component" value="Unassembled WGS sequence"/>
</dbReference>
<dbReference type="PANTHER" id="PTHR32060:SF22">
    <property type="entry name" value="CARBOXYL-TERMINAL-PROCESSING PEPTIDASE 3, CHLOROPLASTIC"/>
    <property type="match status" value="1"/>
</dbReference>
<reference evidence="1 2" key="1">
    <citation type="submission" date="2021-02" db="EMBL/GenBank/DDBJ databases">
        <title>Variation within the Batrachochytrium salamandrivorans European outbreak.</title>
        <authorList>
            <person name="Kelly M."/>
            <person name="Pasmans F."/>
            <person name="Shea T.P."/>
            <person name="Munoz J.F."/>
            <person name="Carranza S."/>
            <person name="Cuomo C.A."/>
            <person name="Martel A."/>
        </authorList>
    </citation>
    <scope>NUCLEOTIDE SEQUENCE [LARGE SCALE GENOMIC DNA]</scope>
    <source>
        <strain evidence="1 2">AMFP18/2</strain>
    </source>
</reference>
<protein>
    <recommendedName>
        <fullName evidence="3">Tail specific protease domain-containing protein</fullName>
    </recommendedName>
</protein>
<accession>A0ABQ8EXT6</accession>
<gene>
    <name evidence="1" type="ORF">BASA50_010705</name>
</gene>
<sequence>MNPTDVTEVTWGIYQPESTNMGIIKLGSFDPEEIGTKIPAIEKAIMIVRSLLVNELKDTNSVIYELRGNPGGSAKFADSMVQLFKPDFEPFGSRYLMNDLTHGIFVVNKNPNIIHMPGPGKRPSQAVVSPMFFSFTRRRTRCWNHFWEDGQTAGAGAIAKKLDPSLLRFRCEDFRKFPFSQELTSGSKTHANTLSVGVTQVVRTGLYKGQIIEDAGIKTDTVFRPQWSDLQPDSPTNTQYDRIAASLARTGQENGQSRLHFVCEPFSIEKPINGFPLEVEAAGIHEFTVFQADGKTVAANKRRSRVTNKQKFAIPVSTVGSALGNSQIIIVGKTAG</sequence>
<dbReference type="EMBL" id="JAFCIX010000503">
    <property type="protein sequence ID" value="KAH6588479.1"/>
    <property type="molecule type" value="Genomic_DNA"/>
</dbReference>
<dbReference type="PANTHER" id="PTHR32060">
    <property type="entry name" value="TAIL-SPECIFIC PROTEASE"/>
    <property type="match status" value="1"/>
</dbReference>
<evidence type="ECO:0000313" key="2">
    <source>
        <dbReference type="Proteomes" id="UP001648503"/>
    </source>
</evidence>
<evidence type="ECO:0008006" key="3">
    <source>
        <dbReference type="Google" id="ProtNLM"/>
    </source>
</evidence>
<comment type="caution">
    <text evidence="1">The sequence shown here is derived from an EMBL/GenBank/DDBJ whole genome shotgun (WGS) entry which is preliminary data.</text>
</comment>
<keyword evidence="2" id="KW-1185">Reference proteome</keyword>
<proteinExistence type="predicted"/>
<organism evidence="1 2">
    <name type="scientific">Batrachochytrium salamandrivorans</name>
    <dbReference type="NCBI Taxonomy" id="1357716"/>
    <lineage>
        <taxon>Eukaryota</taxon>
        <taxon>Fungi</taxon>
        <taxon>Fungi incertae sedis</taxon>
        <taxon>Chytridiomycota</taxon>
        <taxon>Chytridiomycota incertae sedis</taxon>
        <taxon>Chytridiomycetes</taxon>
        <taxon>Rhizophydiales</taxon>
        <taxon>Rhizophydiales incertae sedis</taxon>
        <taxon>Batrachochytrium</taxon>
    </lineage>
</organism>
<name>A0ABQ8EXT6_9FUNG</name>
<evidence type="ECO:0000313" key="1">
    <source>
        <dbReference type="EMBL" id="KAH6588479.1"/>
    </source>
</evidence>
<dbReference type="Gene3D" id="3.90.226.10">
    <property type="entry name" value="2-enoyl-CoA Hydratase, Chain A, domain 1"/>
    <property type="match status" value="1"/>
</dbReference>